<gene>
    <name evidence="2" type="ORF">SAMN05216234_10450</name>
</gene>
<sequence>MEYEQKVLKSFFKAIRSGNTKSYINGDIYKKLIYYRFEEALLATYPIFYSRISEKKWRKLVKAFIATETTTPFMWKMPKKFGRFVASKMKKPKYIKDLLWFEWIEVELMMAPYKKTKHKKVDFSKCYKVAKSARVKRLSYPVMYGEFKPKGKYWIVIYQTSFGDVEWMEITPFMGELLKKCNGKKELSKIVEKVSKKYDIEVKDAKAVLEKGLKQLLKKGVLI</sequence>
<dbReference type="RefSeq" id="WP_177201950.1">
    <property type="nucleotide sequence ID" value="NZ_FOXB01000004.1"/>
</dbReference>
<dbReference type="Pfam" id="PF09836">
    <property type="entry name" value="DUF2063"/>
    <property type="match status" value="1"/>
</dbReference>
<dbReference type="STRING" id="223786.SAMN05216234_10450"/>
<evidence type="ECO:0000259" key="1">
    <source>
        <dbReference type="Pfam" id="PF09836"/>
    </source>
</evidence>
<evidence type="ECO:0000313" key="3">
    <source>
        <dbReference type="Proteomes" id="UP000199227"/>
    </source>
</evidence>
<dbReference type="Proteomes" id="UP000199227">
    <property type="component" value="Unassembled WGS sequence"/>
</dbReference>
<dbReference type="InterPro" id="IPR018640">
    <property type="entry name" value="DUF2063"/>
</dbReference>
<keyword evidence="3" id="KW-1185">Reference proteome</keyword>
<dbReference type="AlphaFoldDB" id="A0A1I5LWH3"/>
<dbReference type="EMBL" id="FOXB01000004">
    <property type="protein sequence ID" value="SFP01625.1"/>
    <property type="molecule type" value="Genomic_DNA"/>
</dbReference>
<dbReference type="Gene3D" id="3.90.930.50">
    <property type="match status" value="1"/>
</dbReference>
<dbReference type="InterPro" id="IPR044922">
    <property type="entry name" value="DUF2063_N_sf"/>
</dbReference>
<organism evidence="2 3">
    <name type="scientific">Hydrogenimonas thermophila</name>
    <dbReference type="NCBI Taxonomy" id="223786"/>
    <lineage>
        <taxon>Bacteria</taxon>
        <taxon>Pseudomonadati</taxon>
        <taxon>Campylobacterota</taxon>
        <taxon>Epsilonproteobacteria</taxon>
        <taxon>Campylobacterales</taxon>
        <taxon>Hydrogenimonadaceae</taxon>
        <taxon>Hydrogenimonas</taxon>
    </lineage>
</organism>
<dbReference type="Gene3D" id="1.10.150.690">
    <property type="entry name" value="DUF2063"/>
    <property type="match status" value="1"/>
</dbReference>
<protein>
    <submittedName>
        <fullName evidence="2">Coenzyme PQQ synthesis protein D (PqqD)</fullName>
    </submittedName>
</protein>
<accession>A0A1I5LWH3</accession>
<proteinExistence type="predicted"/>
<evidence type="ECO:0000313" key="2">
    <source>
        <dbReference type="EMBL" id="SFP01625.1"/>
    </source>
</evidence>
<reference evidence="2 3" key="1">
    <citation type="submission" date="2016-10" db="EMBL/GenBank/DDBJ databases">
        <authorList>
            <person name="de Groot N.N."/>
        </authorList>
    </citation>
    <scope>NUCLEOTIDE SEQUENCE [LARGE SCALE GENOMIC DNA]</scope>
    <source>
        <strain evidence="2 3">EP1-55-1</strain>
    </source>
</reference>
<name>A0A1I5LWH3_9BACT</name>
<feature type="domain" description="Putative DNA-binding" evidence="1">
    <location>
        <begin position="10"/>
        <end position="85"/>
    </location>
</feature>